<accession>A0A059FZ32</accession>
<keyword evidence="2" id="KW-0378">Hydrolase</keyword>
<organism evidence="2 3">
    <name type="scientific">Hyphomonas hirschiana VP5</name>
    <dbReference type="NCBI Taxonomy" id="1280951"/>
    <lineage>
        <taxon>Bacteria</taxon>
        <taxon>Pseudomonadati</taxon>
        <taxon>Pseudomonadota</taxon>
        <taxon>Alphaproteobacteria</taxon>
        <taxon>Hyphomonadales</taxon>
        <taxon>Hyphomonadaceae</taxon>
        <taxon>Hyphomonas</taxon>
    </lineage>
</organism>
<dbReference type="InterPro" id="IPR050266">
    <property type="entry name" value="AB_hydrolase_sf"/>
</dbReference>
<dbReference type="AlphaFoldDB" id="A0A059FZ32"/>
<dbReference type="Pfam" id="PF00561">
    <property type="entry name" value="Abhydrolase_1"/>
    <property type="match status" value="1"/>
</dbReference>
<keyword evidence="3" id="KW-1185">Reference proteome</keyword>
<dbReference type="Proteomes" id="UP000025061">
    <property type="component" value="Unassembled WGS sequence"/>
</dbReference>
<protein>
    <submittedName>
        <fullName evidence="2">Alpha/beta fold family hydrolase</fullName>
    </submittedName>
</protein>
<sequence>MARVKRSYVDGTYGQLHYRIAQPEKPSSLPPLYCLHQSPKCGLEFETLMGVIGNERVVVAPDYPGYGQSDKPPEEHLATVPAYAEACWQVADALGHDTIALFGNHTGSKVATEMAGTRPGHVGNIAMVSAALLSDEERAFFADYFTPIPLDEAGTRFSTMWQRIVERRGPGTSLEMLAQSMMMNLLGGEEYEWGHAAAFSFAEPFEEALKTLPNRITILNPADDLTDCTRRAIPLMRNGQVIECPEWGYNFMDVWPEEVAALLKSHL</sequence>
<dbReference type="PATRIC" id="fig|1280951.3.peg.870"/>
<dbReference type="RefSeq" id="WP_011646107.1">
    <property type="nucleotide sequence ID" value="NZ_ARYI01000002.1"/>
</dbReference>
<dbReference type="EMBL" id="ARYI01000002">
    <property type="protein sequence ID" value="KCZ95958.1"/>
    <property type="molecule type" value="Genomic_DNA"/>
</dbReference>
<dbReference type="GO" id="GO:0016020">
    <property type="term" value="C:membrane"/>
    <property type="evidence" value="ECO:0007669"/>
    <property type="project" value="TreeGrafter"/>
</dbReference>
<dbReference type="InterPro" id="IPR000073">
    <property type="entry name" value="AB_hydrolase_1"/>
</dbReference>
<dbReference type="InterPro" id="IPR029058">
    <property type="entry name" value="AB_hydrolase_fold"/>
</dbReference>
<dbReference type="Gene3D" id="3.40.50.1820">
    <property type="entry name" value="alpha/beta hydrolase"/>
    <property type="match status" value="1"/>
</dbReference>
<feature type="domain" description="AB hydrolase-1" evidence="1">
    <location>
        <begin position="30"/>
        <end position="164"/>
    </location>
</feature>
<dbReference type="OrthoDB" id="9804723at2"/>
<comment type="caution">
    <text evidence="2">The sequence shown here is derived from an EMBL/GenBank/DDBJ whole genome shotgun (WGS) entry which is preliminary data.</text>
</comment>
<name>A0A059FZ32_9PROT</name>
<dbReference type="GO" id="GO:0016787">
    <property type="term" value="F:hydrolase activity"/>
    <property type="evidence" value="ECO:0007669"/>
    <property type="project" value="UniProtKB-KW"/>
</dbReference>
<reference evidence="2 3" key="1">
    <citation type="submission" date="2013-04" db="EMBL/GenBank/DDBJ databases">
        <title>Hyphomonas hirschiana VP5 Genome Sequencing.</title>
        <authorList>
            <person name="Lai Q."/>
            <person name="Shao Z."/>
        </authorList>
    </citation>
    <scope>NUCLEOTIDE SEQUENCE [LARGE SCALE GENOMIC DNA]</scope>
    <source>
        <strain evidence="2 3">VP5</strain>
    </source>
</reference>
<dbReference type="PANTHER" id="PTHR43798:SF33">
    <property type="entry name" value="HYDROLASE, PUTATIVE (AFU_ORTHOLOGUE AFUA_2G14860)-RELATED"/>
    <property type="match status" value="1"/>
</dbReference>
<evidence type="ECO:0000259" key="1">
    <source>
        <dbReference type="Pfam" id="PF00561"/>
    </source>
</evidence>
<evidence type="ECO:0000313" key="2">
    <source>
        <dbReference type="EMBL" id="KCZ95958.1"/>
    </source>
</evidence>
<evidence type="ECO:0000313" key="3">
    <source>
        <dbReference type="Proteomes" id="UP000025061"/>
    </source>
</evidence>
<dbReference type="SUPFAM" id="SSF53474">
    <property type="entry name" value="alpha/beta-Hydrolases"/>
    <property type="match status" value="1"/>
</dbReference>
<gene>
    <name evidence="2" type="ORF">HHI_04267</name>
</gene>
<dbReference type="PANTHER" id="PTHR43798">
    <property type="entry name" value="MONOACYLGLYCEROL LIPASE"/>
    <property type="match status" value="1"/>
</dbReference>
<proteinExistence type="predicted"/>